<evidence type="ECO:0000313" key="2">
    <source>
        <dbReference type="Proteomes" id="UP000292187"/>
    </source>
</evidence>
<protein>
    <submittedName>
        <fullName evidence="1">Uncharacterized protein</fullName>
    </submittedName>
</protein>
<organism evidence="1 2">
    <name type="scientific">Escherichia albertii</name>
    <dbReference type="NCBI Taxonomy" id="208962"/>
    <lineage>
        <taxon>Bacteria</taxon>
        <taxon>Pseudomonadati</taxon>
        <taxon>Pseudomonadota</taxon>
        <taxon>Gammaproteobacteria</taxon>
        <taxon>Enterobacterales</taxon>
        <taxon>Enterobacteriaceae</taxon>
        <taxon>Escherichia</taxon>
    </lineage>
</organism>
<dbReference type="Proteomes" id="UP000292187">
    <property type="component" value="Unassembled WGS sequence"/>
</dbReference>
<dbReference type="EMBL" id="SIZV01000030">
    <property type="protein sequence ID" value="TBR49296.1"/>
    <property type="molecule type" value="Genomic_DNA"/>
</dbReference>
<comment type="caution">
    <text evidence="1">The sequence shown here is derived from an EMBL/GenBank/DDBJ whole genome shotgun (WGS) entry which is preliminary data.</text>
</comment>
<sequence length="193" mass="21516">MQTICGLQVVSQNKKTYISKVLFLSIFISTRCLSATINNLQNCAITEEKEVTLLSLKTIDGDTPYLAFDNIITPAFLDGGIKSGELVLAKCVNHALIFALSYGPPYISGCLVTGVKETDEQKKVPQGFWFAEKNAPEAVWFGKNNTLLVIRNVERIGEWQGKYILYDSRRNTPWATDSLPDIAGYDIYPLNAR</sequence>
<dbReference type="AlphaFoldDB" id="A0A7Z8DXQ2"/>
<name>A0A7Z8DXQ2_ESCAL</name>
<proteinExistence type="predicted"/>
<accession>A0A7Z8DXQ2</accession>
<gene>
    <name evidence="1" type="ORF">EYS06_19480</name>
</gene>
<reference evidence="1 2" key="1">
    <citation type="submission" date="2019-02" db="EMBL/GenBank/DDBJ databases">
        <title>Draft genome sequence of Escherichia albertii strain Mex-12/320a, isolated from an infant with diarrhea, harboring virulence genes associated with diarrheagenic strains of enteropathogenic E. coli.</title>
        <authorList>
            <person name="Maldonado-Puga S."/>
            <person name="Meza-Segura M."/>
            <person name="Zaidi M.B."/>
            <person name="Estrada-Garcia T."/>
        </authorList>
    </citation>
    <scope>NUCLEOTIDE SEQUENCE [LARGE SCALE GENOMIC DNA]</scope>
    <source>
        <strain evidence="1 2">Mex-12/320a</strain>
    </source>
</reference>
<evidence type="ECO:0000313" key="1">
    <source>
        <dbReference type="EMBL" id="TBR49296.1"/>
    </source>
</evidence>